<comment type="caution">
    <text evidence="12">The sequence shown here is derived from an EMBL/GenBank/DDBJ whole genome shotgun (WGS) entry which is preliminary data.</text>
</comment>
<evidence type="ECO:0000256" key="2">
    <source>
        <dbReference type="ARBA" id="ARBA00004496"/>
    </source>
</evidence>
<evidence type="ECO:0000256" key="3">
    <source>
        <dbReference type="ARBA" id="ARBA00006577"/>
    </source>
</evidence>
<evidence type="ECO:0000256" key="10">
    <source>
        <dbReference type="RuleBase" id="RU003915"/>
    </source>
</evidence>
<dbReference type="InterPro" id="IPR046357">
    <property type="entry name" value="PPIase_dom_sf"/>
</dbReference>
<keyword evidence="4" id="KW-0963">Cytoplasm</keyword>
<keyword evidence="6" id="KW-0143">Chaperone</keyword>
<name>A0A063Y2V5_9GAMM</name>
<evidence type="ECO:0000256" key="5">
    <source>
        <dbReference type="ARBA" id="ARBA00023110"/>
    </source>
</evidence>
<dbReference type="EC" id="5.2.1.8" evidence="10"/>
<dbReference type="GO" id="GO:0003755">
    <property type="term" value="F:peptidyl-prolyl cis-trans isomerase activity"/>
    <property type="evidence" value="ECO:0007669"/>
    <property type="project" value="UniProtKB-UniRule"/>
</dbReference>
<keyword evidence="7 9" id="KW-0413">Isomerase</keyword>
<gene>
    <name evidence="12" type="ORF">ADINL_2235</name>
</gene>
<dbReference type="PANTHER" id="PTHR47861">
    <property type="entry name" value="FKBP-TYPE PEPTIDYL-PROLYL CIS-TRANS ISOMERASE SLYD"/>
    <property type="match status" value="1"/>
</dbReference>
<evidence type="ECO:0000256" key="4">
    <source>
        <dbReference type="ARBA" id="ARBA00022490"/>
    </source>
</evidence>
<feature type="domain" description="PPIase FKBP-type" evidence="11">
    <location>
        <begin position="5"/>
        <end position="81"/>
    </location>
</feature>
<evidence type="ECO:0000259" key="11">
    <source>
        <dbReference type="PROSITE" id="PS50059"/>
    </source>
</evidence>
<evidence type="ECO:0000313" key="12">
    <source>
        <dbReference type="EMBL" id="KDE39106.1"/>
    </source>
</evidence>
<proteinExistence type="inferred from homology"/>
<dbReference type="EMBL" id="JMSZ01000032">
    <property type="protein sequence ID" value="KDE39106.1"/>
    <property type="molecule type" value="Genomic_DNA"/>
</dbReference>
<dbReference type="GO" id="GO:0005737">
    <property type="term" value="C:cytoplasm"/>
    <property type="evidence" value="ECO:0007669"/>
    <property type="project" value="UniProtKB-SubCell"/>
</dbReference>
<dbReference type="Gene3D" id="3.10.50.40">
    <property type="match status" value="1"/>
</dbReference>
<dbReference type="PATRIC" id="fig|267850.7.peg.2203"/>
<dbReference type="GO" id="GO:0042026">
    <property type="term" value="P:protein refolding"/>
    <property type="evidence" value="ECO:0007669"/>
    <property type="project" value="UniProtKB-ARBA"/>
</dbReference>
<dbReference type="InterPro" id="IPR001179">
    <property type="entry name" value="PPIase_FKBP_dom"/>
</dbReference>
<evidence type="ECO:0000256" key="9">
    <source>
        <dbReference type="PROSITE-ProRule" id="PRU00277"/>
    </source>
</evidence>
<dbReference type="STRING" id="267850.ADINL_2235"/>
<dbReference type="OrthoDB" id="9808891at2"/>
<accession>A0A063Y2V5</accession>
<dbReference type="RefSeq" id="WP_036547795.1">
    <property type="nucleotide sequence ID" value="NZ_JBKBNO010000002.1"/>
</dbReference>
<dbReference type="Proteomes" id="UP000027318">
    <property type="component" value="Unassembled WGS sequence"/>
</dbReference>
<evidence type="ECO:0000256" key="8">
    <source>
        <dbReference type="ARBA" id="ARBA00037071"/>
    </source>
</evidence>
<evidence type="ECO:0000256" key="6">
    <source>
        <dbReference type="ARBA" id="ARBA00023186"/>
    </source>
</evidence>
<dbReference type="SUPFAM" id="SSF54534">
    <property type="entry name" value="FKBP-like"/>
    <property type="match status" value="1"/>
</dbReference>
<sequence length="165" mass="18064">MTQVQDDSVVGFLYKLQNVEGEVLETNEGGTPMVYLHGHDNMIPGLEQAMTGKQVGDKFEVTLAPSEAYGEREASMEMKVPVKHLQGLPKGVRDWKTGMVALVQTDQGPRHVTVIKPGRFMVLVDTNHPLAGQTLTYQIEIVSLRAAEAEEIAHGHVHGPGGHHH</sequence>
<keyword evidence="5 9" id="KW-0697">Rotamase</keyword>
<comment type="function">
    <text evidence="8">Also involved in hydrogenase metallocenter assembly, probably by participating in the nickel insertion step. This function in hydrogenase biosynthesis requires chaperone activity and the presence of the metal-binding domain, but not PPIase activity.</text>
</comment>
<comment type="catalytic activity">
    <reaction evidence="1 9 10">
        <text>[protein]-peptidylproline (omega=180) = [protein]-peptidylproline (omega=0)</text>
        <dbReference type="Rhea" id="RHEA:16237"/>
        <dbReference type="Rhea" id="RHEA-COMP:10747"/>
        <dbReference type="Rhea" id="RHEA-COMP:10748"/>
        <dbReference type="ChEBI" id="CHEBI:83833"/>
        <dbReference type="ChEBI" id="CHEBI:83834"/>
        <dbReference type="EC" id="5.2.1.8"/>
    </reaction>
</comment>
<dbReference type="AlphaFoldDB" id="A0A063Y2V5"/>
<keyword evidence="13" id="KW-1185">Reference proteome</keyword>
<protein>
    <recommendedName>
        <fullName evidence="10">Peptidyl-prolyl cis-trans isomerase</fullName>
        <ecNumber evidence="10">5.2.1.8</ecNumber>
    </recommendedName>
</protein>
<evidence type="ECO:0000313" key="13">
    <source>
        <dbReference type="Proteomes" id="UP000027318"/>
    </source>
</evidence>
<dbReference type="PANTHER" id="PTHR47861:SF3">
    <property type="entry name" value="FKBP-TYPE PEPTIDYL-PROLYL CIS-TRANS ISOMERASE SLYD"/>
    <property type="match status" value="1"/>
</dbReference>
<dbReference type="PROSITE" id="PS50059">
    <property type="entry name" value="FKBP_PPIASE"/>
    <property type="match status" value="1"/>
</dbReference>
<comment type="similarity">
    <text evidence="3 10">Belongs to the FKBP-type PPIase family.</text>
</comment>
<comment type="subcellular location">
    <subcellularLocation>
        <location evidence="2">Cytoplasm</location>
    </subcellularLocation>
</comment>
<dbReference type="Pfam" id="PF00254">
    <property type="entry name" value="FKBP_C"/>
    <property type="match status" value="1"/>
</dbReference>
<evidence type="ECO:0000256" key="1">
    <source>
        <dbReference type="ARBA" id="ARBA00000971"/>
    </source>
</evidence>
<reference evidence="12 13" key="1">
    <citation type="journal article" date="2005" name="Int. J. Syst. Evol. Microbiol.">
        <title>Nitrincola lacisaponensis gen. nov., sp. nov., a novel alkaliphilic bacterium isolated from an alkaline, saline lake.</title>
        <authorList>
            <person name="Dimitriu P.A."/>
            <person name="Shukla S.K."/>
            <person name="Conradt J."/>
            <person name="Marquez M.C."/>
            <person name="Ventosa A."/>
            <person name="Maglia A."/>
            <person name="Peyton B.M."/>
            <person name="Pinkart H.C."/>
            <person name="Mormile M.R."/>
        </authorList>
    </citation>
    <scope>NUCLEOTIDE SEQUENCE [LARGE SCALE GENOMIC DNA]</scope>
    <source>
        <strain evidence="12 13">4CA</strain>
    </source>
</reference>
<evidence type="ECO:0000256" key="7">
    <source>
        <dbReference type="ARBA" id="ARBA00023235"/>
    </source>
</evidence>
<organism evidence="12 13">
    <name type="scientific">Nitrincola lacisaponensis</name>
    <dbReference type="NCBI Taxonomy" id="267850"/>
    <lineage>
        <taxon>Bacteria</taxon>
        <taxon>Pseudomonadati</taxon>
        <taxon>Pseudomonadota</taxon>
        <taxon>Gammaproteobacteria</taxon>
        <taxon>Oceanospirillales</taxon>
        <taxon>Oceanospirillaceae</taxon>
        <taxon>Nitrincola</taxon>
    </lineage>
</organism>